<dbReference type="Pfam" id="PF05746">
    <property type="entry name" value="DALR_1"/>
    <property type="match status" value="1"/>
</dbReference>
<dbReference type="PANTHER" id="PTHR11956:SF5">
    <property type="entry name" value="ARGININE--TRNA LIGASE, CYTOPLASMIC"/>
    <property type="match status" value="1"/>
</dbReference>
<sequence>MRSVLAARVKMMDEIDKVAAVMSKKTLVLRRRTFQGGIDCIDNCNGDPDKADRCIDDVQKDLSKVSDLATAFGEDVMKRVGVCMEDCMGDDKTAADWQKMEDSTFTAFYTECKVVGSDQERSRLLLCEATRRVLAQCFDILDITPLERI</sequence>
<dbReference type="SMART" id="SM00836">
    <property type="entry name" value="DALR_1"/>
    <property type="match status" value="1"/>
</dbReference>
<keyword evidence="5" id="KW-1185">Reference proteome</keyword>
<comment type="catalytic activity">
    <reaction evidence="2">
        <text>tRNA(Arg) + L-arginine + ATP = L-arginyl-tRNA(Arg) + AMP + diphosphate</text>
        <dbReference type="Rhea" id="RHEA:20301"/>
        <dbReference type="Rhea" id="RHEA-COMP:9658"/>
        <dbReference type="Rhea" id="RHEA-COMP:9673"/>
        <dbReference type="ChEBI" id="CHEBI:30616"/>
        <dbReference type="ChEBI" id="CHEBI:32682"/>
        <dbReference type="ChEBI" id="CHEBI:33019"/>
        <dbReference type="ChEBI" id="CHEBI:78442"/>
        <dbReference type="ChEBI" id="CHEBI:78513"/>
        <dbReference type="ChEBI" id="CHEBI:456215"/>
        <dbReference type="EC" id="6.1.1.19"/>
    </reaction>
</comment>
<keyword evidence="4" id="KW-0436">Ligase</keyword>
<evidence type="ECO:0000256" key="1">
    <source>
        <dbReference type="ARBA" id="ARBA00012837"/>
    </source>
</evidence>
<dbReference type="OrthoDB" id="418838at2759"/>
<dbReference type="InterPro" id="IPR008909">
    <property type="entry name" value="DALR_anticod-bd"/>
</dbReference>
<dbReference type="GO" id="GO:0005524">
    <property type="term" value="F:ATP binding"/>
    <property type="evidence" value="ECO:0007669"/>
    <property type="project" value="InterPro"/>
</dbReference>
<protein>
    <recommendedName>
        <fullName evidence="1">arginine--tRNA ligase</fullName>
        <ecNumber evidence="1">6.1.1.19</ecNumber>
    </recommendedName>
</protein>
<proteinExistence type="predicted"/>
<dbReference type="RefSeq" id="XP_002764513.1">
    <property type="nucleotide sequence ID" value="XM_002764467.1"/>
</dbReference>
<reference evidence="4 5" key="1">
    <citation type="submission" date="2008-07" db="EMBL/GenBank/DDBJ databases">
        <authorList>
            <person name="El-Sayed N."/>
            <person name="Caler E."/>
            <person name="Inman J."/>
            <person name="Amedeo P."/>
            <person name="Hass B."/>
            <person name="Wortman J."/>
        </authorList>
    </citation>
    <scope>NUCLEOTIDE SEQUENCE [LARGE SCALE GENOMIC DNA]</scope>
    <source>
        <strain evidence="5">ATCC 50983 / TXsc</strain>
    </source>
</reference>
<dbReference type="Proteomes" id="UP000007800">
    <property type="component" value="Unassembled WGS sequence"/>
</dbReference>
<dbReference type="Gene3D" id="1.10.730.10">
    <property type="entry name" value="Isoleucyl-tRNA Synthetase, Domain 1"/>
    <property type="match status" value="1"/>
</dbReference>
<dbReference type="SUPFAM" id="SSF47323">
    <property type="entry name" value="Anticodon-binding domain of a subclass of class I aminoacyl-tRNA synthetases"/>
    <property type="match status" value="1"/>
</dbReference>
<evidence type="ECO:0000259" key="3">
    <source>
        <dbReference type="SMART" id="SM00836"/>
    </source>
</evidence>
<dbReference type="InterPro" id="IPR009080">
    <property type="entry name" value="tRNAsynth_Ia_anticodon-bd"/>
</dbReference>
<dbReference type="InParanoid" id="C5M1A8"/>
<dbReference type="InterPro" id="IPR001278">
    <property type="entry name" value="Arg-tRNA-ligase"/>
</dbReference>
<evidence type="ECO:0000256" key="2">
    <source>
        <dbReference type="ARBA" id="ARBA00049339"/>
    </source>
</evidence>
<dbReference type="EMBL" id="GG687290">
    <property type="protein sequence ID" value="EEQ97230.1"/>
    <property type="molecule type" value="Genomic_DNA"/>
</dbReference>
<dbReference type="GeneID" id="9054378"/>
<gene>
    <name evidence="4" type="ORF">Pmar_PMAR024669</name>
</gene>
<dbReference type="EC" id="6.1.1.19" evidence="1"/>
<dbReference type="GO" id="GO:0006420">
    <property type="term" value="P:arginyl-tRNA aminoacylation"/>
    <property type="evidence" value="ECO:0007669"/>
    <property type="project" value="InterPro"/>
</dbReference>
<keyword evidence="4" id="KW-0030">Aminoacyl-tRNA synthetase</keyword>
<evidence type="ECO:0000313" key="5">
    <source>
        <dbReference type="Proteomes" id="UP000007800"/>
    </source>
</evidence>
<name>C5M1A8_PERM5</name>
<dbReference type="AlphaFoldDB" id="C5M1A8"/>
<dbReference type="GO" id="GO:0004814">
    <property type="term" value="F:arginine-tRNA ligase activity"/>
    <property type="evidence" value="ECO:0007669"/>
    <property type="project" value="UniProtKB-EC"/>
</dbReference>
<accession>C5M1A8</accession>
<dbReference type="PANTHER" id="PTHR11956">
    <property type="entry name" value="ARGINYL-TRNA SYNTHETASE"/>
    <property type="match status" value="1"/>
</dbReference>
<evidence type="ECO:0000313" key="4">
    <source>
        <dbReference type="EMBL" id="EEQ97230.1"/>
    </source>
</evidence>
<feature type="domain" description="DALR anticodon binding" evidence="3">
    <location>
        <begin position="76"/>
        <end position="149"/>
    </location>
</feature>
<organism evidence="5">
    <name type="scientific">Perkinsus marinus (strain ATCC 50983 / TXsc)</name>
    <dbReference type="NCBI Taxonomy" id="423536"/>
    <lineage>
        <taxon>Eukaryota</taxon>
        <taxon>Sar</taxon>
        <taxon>Alveolata</taxon>
        <taxon>Perkinsozoa</taxon>
        <taxon>Perkinsea</taxon>
        <taxon>Perkinsida</taxon>
        <taxon>Perkinsidae</taxon>
        <taxon>Perkinsus</taxon>
    </lineage>
</organism>